<evidence type="ECO:0008006" key="3">
    <source>
        <dbReference type="Google" id="ProtNLM"/>
    </source>
</evidence>
<dbReference type="Proteomes" id="UP001470230">
    <property type="component" value="Unassembled WGS sequence"/>
</dbReference>
<keyword evidence="2" id="KW-1185">Reference proteome</keyword>
<sequence>MHENQTWTVDKDGYIVSWKNRDMVIYAGNLKNSQLQTITKLSSIPAVNKNQARWRLTSTGIIENMTNHSFVLDVDSAGGYKNNTKIHVYIKHSKTSQLFHCIEVHESKKFEVKPMIGSIILAQCREVIIYEAKTDSKIKPKKITIHNGMRYRPGKDLNKVNYKIDDFVKKYGVKSVKEIEIKFVDPDNKHLKRERKYLMLNMI</sequence>
<dbReference type="Gene3D" id="2.80.10.50">
    <property type="match status" value="1"/>
</dbReference>
<dbReference type="PROSITE" id="PS50231">
    <property type="entry name" value="RICIN_B_LECTIN"/>
    <property type="match status" value="1"/>
</dbReference>
<evidence type="ECO:0000313" key="2">
    <source>
        <dbReference type="Proteomes" id="UP001470230"/>
    </source>
</evidence>
<dbReference type="SUPFAM" id="SSF50370">
    <property type="entry name" value="Ricin B-like lectins"/>
    <property type="match status" value="1"/>
</dbReference>
<accession>A0ABR2HPL3</accession>
<reference evidence="1 2" key="1">
    <citation type="submission" date="2024-04" db="EMBL/GenBank/DDBJ databases">
        <title>Tritrichomonas musculus Genome.</title>
        <authorList>
            <person name="Alves-Ferreira E."/>
            <person name="Grigg M."/>
            <person name="Lorenzi H."/>
            <person name="Galac M."/>
        </authorList>
    </citation>
    <scope>NUCLEOTIDE SEQUENCE [LARGE SCALE GENOMIC DNA]</scope>
    <source>
        <strain evidence="1 2">EAF2021</strain>
    </source>
</reference>
<name>A0ABR2HPL3_9EUKA</name>
<evidence type="ECO:0000313" key="1">
    <source>
        <dbReference type="EMBL" id="KAK8850061.1"/>
    </source>
</evidence>
<gene>
    <name evidence="1" type="ORF">M9Y10_018172</name>
</gene>
<organism evidence="1 2">
    <name type="scientific">Tritrichomonas musculus</name>
    <dbReference type="NCBI Taxonomy" id="1915356"/>
    <lineage>
        <taxon>Eukaryota</taxon>
        <taxon>Metamonada</taxon>
        <taxon>Parabasalia</taxon>
        <taxon>Tritrichomonadida</taxon>
        <taxon>Tritrichomonadidae</taxon>
        <taxon>Tritrichomonas</taxon>
    </lineage>
</organism>
<dbReference type="EMBL" id="JAPFFF010000024">
    <property type="protein sequence ID" value="KAK8850061.1"/>
    <property type="molecule type" value="Genomic_DNA"/>
</dbReference>
<protein>
    <recommendedName>
        <fullName evidence="3">Ricin B lectin domain-containing protein</fullName>
    </recommendedName>
</protein>
<comment type="caution">
    <text evidence="1">The sequence shown here is derived from an EMBL/GenBank/DDBJ whole genome shotgun (WGS) entry which is preliminary data.</text>
</comment>
<proteinExistence type="predicted"/>
<dbReference type="InterPro" id="IPR035992">
    <property type="entry name" value="Ricin_B-like_lectins"/>
</dbReference>